<dbReference type="AlphaFoldDB" id="A0A2M7S9W9"/>
<dbReference type="PANTHER" id="PTHR30486">
    <property type="entry name" value="TWITCHING MOTILITY PROTEIN PILT"/>
    <property type="match status" value="1"/>
</dbReference>
<accession>A0A2M7S9W9</accession>
<dbReference type="PANTHER" id="PTHR30486:SF15">
    <property type="entry name" value="TYPE II_IV SECRETION SYSTEM ATPASE"/>
    <property type="match status" value="1"/>
</dbReference>
<dbReference type="CDD" id="cd01130">
    <property type="entry name" value="VirB11-like_ATPase"/>
    <property type="match status" value="1"/>
</dbReference>
<organism evidence="3 4">
    <name type="scientific">Candidatus Desantisbacteria bacterium CG_4_10_14_0_8_um_filter_48_22</name>
    <dbReference type="NCBI Taxonomy" id="1974543"/>
    <lineage>
        <taxon>Bacteria</taxon>
        <taxon>Candidatus Desantisiibacteriota</taxon>
    </lineage>
</organism>
<dbReference type="Pfam" id="PF00437">
    <property type="entry name" value="T2SSE"/>
    <property type="match status" value="1"/>
</dbReference>
<dbReference type="InterPro" id="IPR050921">
    <property type="entry name" value="T4SS_GSP_E_ATPase"/>
</dbReference>
<dbReference type="Proteomes" id="UP000229307">
    <property type="component" value="Unassembled WGS sequence"/>
</dbReference>
<evidence type="ECO:0000259" key="2">
    <source>
        <dbReference type="Pfam" id="PF00437"/>
    </source>
</evidence>
<evidence type="ECO:0000256" key="1">
    <source>
        <dbReference type="ARBA" id="ARBA00006611"/>
    </source>
</evidence>
<reference evidence="4" key="1">
    <citation type="submission" date="2017-09" db="EMBL/GenBank/DDBJ databases">
        <title>Depth-based differentiation of microbial function through sediment-hosted aquifers and enrichment of novel symbionts in the deep terrestrial subsurface.</title>
        <authorList>
            <person name="Probst A.J."/>
            <person name="Ladd B."/>
            <person name="Jarett J.K."/>
            <person name="Geller-Mcgrath D.E."/>
            <person name="Sieber C.M.K."/>
            <person name="Emerson J.B."/>
            <person name="Anantharaman K."/>
            <person name="Thomas B.C."/>
            <person name="Malmstrom R."/>
            <person name="Stieglmeier M."/>
            <person name="Klingl A."/>
            <person name="Woyke T."/>
            <person name="Ryan C.M."/>
            <person name="Banfield J.F."/>
        </authorList>
    </citation>
    <scope>NUCLEOTIDE SEQUENCE [LARGE SCALE GENOMIC DNA]</scope>
</reference>
<proteinExistence type="inferred from homology"/>
<comment type="similarity">
    <text evidence="1">Belongs to the GSP E family.</text>
</comment>
<dbReference type="Gene3D" id="3.30.450.380">
    <property type="match status" value="1"/>
</dbReference>
<protein>
    <submittedName>
        <fullName evidence="3">Type II secretion system protein E</fullName>
    </submittedName>
</protein>
<evidence type="ECO:0000313" key="4">
    <source>
        <dbReference type="Proteomes" id="UP000229307"/>
    </source>
</evidence>
<dbReference type="GO" id="GO:0016887">
    <property type="term" value="F:ATP hydrolysis activity"/>
    <property type="evidence" value="ECO:0007669"/>
    <property type="project" value="InterPro"/>
</dbReference>
<dbReference type="InterPro" id="IPR027417">
    <property type="entry name" value="P-loop_NTPase"/>
</dbReference>
<dbReference type="Gene3D" id="3.40.50.300">
    <property type="entry name" value="P-loop containing nucleotide triphosphate hydrolases"/>
    <property type="match status" value="1"/>
</dbReference>
<comment type="caution">
    <text evidence="3">The sequence shown here is derived from an EMBL/GenBank/DDBJ whole genome shotgun (WGS) entry which is preliminary data.</text>
</comment>
<dbReference type="EMBL" id="PFMR01000212">
    <property type="protein sequence ID" value="PIZ16093.1"/>
    <property type="molecule type" value="Genomic_DNA"/>
</dbReference>
<evidence type="ECO:0000313" key="3">
    <source>
        <dbReference type="EMBL" id="PIZ16093.1"/>
    </source>
</evidence>
<feature type="domain" description="Bacterial type II secretion system protein E" evidence="2">
    <location>
        <begin position="99"/>
        <end position="375"/>
    </location>
</feature>
<gene>
    <name evidence="3" type="ORF">COY52_08145</name>
</gene>
<dbReference type="SUPFAM" id="SSF52540">
    <property type="entry name" value="P-loop containing nucleoside triphosphate hydrolases"/>
    <property type="match status" value="1"/>
</dbReference>
<sequence>MRHDPTRGPGVENNNSDPVVFYRKEEEAEILDGIKSKVHKELISRIGEKKIELNEKDEEKLKETAVISINDILNEMSGTIPARMNRGKLLKEIMDEILGFGPLEDLLKDPQVTEIMVNSKDKIYVEKSGKLELSHKKFVSDRQIMNVIERIITPIGRRIDESSPMVDARLPDGSRMNAVIPPLSLHGPVITIRKFSKDILGIDQLINSGSIGKKMAQFLELCVLNRCNVVISGGTGSGKTTLLNILSNFISPKERIVTIEDSAELKLCQEHVISLESRPSNIEGKGQVTIRDLVRNSLRMRPDRIVVGEVRGGECLDMLQAMNTGHDGSLTTVHANSPRDVISRLETMVLMAGMELPVRAIREQIASAVDLIVQQSRFSDGSRKITNITEVTGLEGDRITLQDIFVFKQTGFGKDGKVQGDFAATGNIPKFAEDWRAKGIEIPTELFNE</sequence>
<dbReference type="InterPro" id="IPR001482">
    <property type="entry name" value="T2SS/T4SS_dom"/>
</dbReference>
<name>A0A2M7S9W9_9BACT</name>